<comment type="caution">
    <text evidence="5">The sequence shown here is derived from an EMBL/GenBank/DDBJ whole genome shotgun (WGS) entry which is preliminary data.</text>
</comment>
<dbReference type="EMBL" id="WBJX01000002">
    <property type="protein sequence ID" value="KAB1638224.1"/>
    <property type="molecule type" value="Genomic_DNA"/>
</dbReference>
<dbReference type="OrthoDB" id="9778880at2"/>
<name>A0A7J5B4Z1_9MICO</name>
<feature type="binding site" evidence="4">
    <location>
        <position position="211"/>
    </location>
    <ligand>
        <name>pyruvate</name>
        <dbReference type="ChEBI" id="CHEBI:15361"/>
    </ligand>
</feature>
<dbReference type="AlphaFoldDB" id="A0A7J5B4Z1"/>
<reference evidence="5 6" key="1">
    <citation type="submission" date="2019-09" db="EMBL/GenBank/DDBJ databases">
        <title>Phylogeny of genus Pseudoclavibacter and closely related genus.</title>
        <authorList>
            <person name="Li Y."/>
        </authorList>
    </citation>
    <scope>NUCLEOTIDE SEQUENCE [LARGE SCALE GENOMIC DNA]</scope>
    <source>
        <strain evidence="5 6">THG-MD12</strain>
    </source>
</reference>
<dbReference type="PIRSF" id="PIRSF001365">
    <property type="entry name" value="DHDPS"/>
    <property type="match status" value="1"/>
</dbReference>
<dbReference type="GO" id="GO:0005829">
    <property type="term" value="C:cytosol"/>
    <property type="evidence" value="ECO:0007669"/>
    <property type="project" value="TreeGrafter"/>
</dbReference>
<dbReference type="InterPro" id="IPR002220">
    <property type="entry name" value="DapA-like"/>
</dbReference>
<organism evidence="5 6">
    <name type="scientific">Pseudoclavibacter terrae</name>
    <dbReference type="NCBI Taxonomy" id="1530195"/>
    <lineage>
        <taxon>Bacteria</taxon>
        <taxon>Bacillati</taxon>
        <taxon>Actinomycetota</taxon>
        <taxon>Actinomycetes</taxon>
        <taxon>Micrococcales</taxon>
        <taxon>Microbacteriaceae</taxon>
        <taxon>Pseudoclavibacter</taxon>
    </lineage>
</organism>
<dbReference type="InterPro" id="IPR013785">
    <property type="entry name" value="Aldolase_TIM"/>
</dbReference>
<evidence type="ECO:0000313" key="6">
    <source>
        <dbReference type="Proteomes" id="UP000490386"/>
    </source>
</evidence>
<dbReference type="CDD" id="cd00408">
    <property type="entry name" value="DHDPS-like"/>
    <property type="match status" value="1"/>
</dbReference>
<evidence type="ECO:0000256" key="1">
    <source>
        <dbReference type="ARBA" id="ARBA00007592"/>
    </source>
</evidence>
<dbReference type="PANTHER" id="PTHR12128">
    <property type="entry name" value="DIHYDRODIPICOLINATE SYNTHASE"/>
    <property type="match status" value="1"/>
</dbReference>
<dbReference type="Proteomes" id="UP000490386">
    <property type="component" value="Unassembled WGS sequence"/>
</dbReference>
<evidence type="ECO:0000256" key="2">
    <source>
        <dbReference type="ARBA" id="ARBA00023239"/>
    </source>
</evidence>
<accession>A0A7J5B4Z1</accession>
<protein>
    <submittedName>
        <fullName evidence="5">Dihydrodipicolinate synthase family protein</fullName>
    </submittedName>
</protein>
<evidence type="ECO:0000256" key="4">
    <source>
        <dbReference type="PIRSR" id="PIRSR001365-2"/>
    </source>
</evidence>
<dbReference type="SMART" id="SM01130">
    <property type="entry name" value="DHDPS"/>
    <property type="match status" value="1"/>
</dbReference>
<evidence type="ECO:0000256" key="3">
    <source>
        <dbReference type="PIRNR" id="PIRNR001365"/>
    </source>
</evidence>
<keyword evidence="2 3" id="KW-0456">Lyase</keyword>
<keyword evidence="6" id="KW-1185">Reference proteome</keyword>
<sequence>MPAPQGLIPILATPFDVHGELDLPSLRRLTEFCLASGVDGVAINGNASEAFALTATERRTVLAEVRNVTAGEVPVVVGVNAMSTVTAVEQASESADLGADVLMVLPPFMVKPSPGQLVDFFGEVAQACRERGAEVMLQDAPGPTGVQFPVETITELSRVPGITSVKVEAPPTAEKIDAVVRTCASEHFTILGGNNAQLCLEEYARGSTGTMPASEFVDLLKPALDAWNAGNHHQARDLFAGFLPLILLGVQPGIAWSVHKEVLMLRGIIASSTVRAPAKPLTPRSREALAAVLAALPSPLLV</sequence>
<proteinExistence type="inferred from homology"/>
<dbReference type="PRINTS" id="PR00146">
    <property type="entry name" value="DHPICSNTHASE"/>
</dbReference>
<gene>
    <name evidence="5" type="ORF">F8O03_07435</name>
</gene>
<evidence type="ECO:0000313" key="5">
    <source>
        <dbReference type="EMBL" id="KAB1638224.1"/>
    </source>
</evidence>
<dbReference type="PANTHER" id="PTHR12128:SF66">
    <property type="entry name" value="4-HYDROXY-2-OXOGLUTARATE ALDOLASE, MITOCHONDRIAL"/>
    <property type="match status" value="1"/>
</dbReference>
<dbReference type="Gene3D" id="3.20.20.70">
    <property type="entry name" value="Aldolase class I"/>
    <property type="match status" value="1"/>
</dbReference>
<comment type="similarity">
    <text evidence="1 3">Belongs to the DapA family.</text>
</comment>
<dbReference type="GO" id="GO:0008840">
    <property type="term" value="F:4-hydroxy-tetrahydrodipicolinate synthase activity"/>
    <property type="evidence" value="ECO:0007669"/>
    <property type="project" value="TreeGrafter"/>
</dbReference>
<dbReference type="RefSeq" id="WP_151423313.1">
    <property type="nucleotide sequence ID" value="NZ_WBJX01000002.1"/>
</dbReference>
<dbReference type="SUPFAM" id="SSF51569">
    <property type="entry name" value="Aldolase"/>
    <property type="match status" value="1"/>
</dbReference>
<dbReference type="Pfam" id="PF00701">
    <property type="entry name" value="DHDPS"/>
    <property type="match status" value="1"/>
</dbReference>